<feature type="coiled-coil region" evidence="1">
    <location>
        <begin position="584"/>
        <end position="691"/>
    </location>
</feature>
<organism evidence="2 3">
    <name type="scientific">Tenebrio molitor</name>
    <name type="common">Yellow mealworm beetle</name>
    <dbReference type="NCBI Taxonomy" id="7067"/>
    <lineage>
        <taxon>Eukaryota</taxon>
        <taxon>Metazoa</taxon>
        <taxon>Ecdysozoa</taxon>
        <taxon>Arthropoda</taxon>
        <taxon>Hexapoda</taxon>
        <taxon>Insecta</taxon>
        <taxon>Pterygota</taxon>
        <taxon>Neoptera</taxon>
        <taxon>Endopterygota</taxon>
        <taxon>Coleoptera</taxon>
        <taxon>Polyphaga</taxon>
        <taxon>Cucujiformia</taxon>
        <taxon>Tenebrionidae</taxon>
        <taxon>Tenebrio</taxon>
    </lineage>
</organism>
<dbReference type="EMBL" id="JABDTM020023668">
    <property type="protein sequence ID" value="KAH0815013.1"/>
    <property type="molecule type" value="Genomic_DNA"/>
</dbReference>
<feature type="coiled-coil region" evidence="1">
    <location>
        <begin position="392"/>
        <end position="419"/>
    </location>
</feature>
<reference evidence="2" key="1">
    <citation type="journal article" date="2020" name="J Insects Food Feed">
        <title>The yellow mealworm (Tenebrio molitor) genome: a resource for the emerging insects as food and feed industry.</title>
        <authorList>
            <person name="Eriksson T."/>
            <person name="Andere A."/>
            <person name="Kelstrup H."/>
            <person name="Emery V."/>
            <person name="Picard C."/>
        </authorList>
    </citation>
    <scope>NUCLEOTIDE SEQUENCE</scope>
    <source>
        <strain evidence="2">Stoneville</strain>
        <tissue evidence="2">Whole head</tissue>
    </source>
</reference>
<protein>
    <submittedName>
        <fullName evidence="2">Uncharacterized protein</fullName>
    </submittedName>
</protein>
<dbReference type="Proteomes" id="UP000719412">
    <property type="component" value="Unassembled WGS sequence"/>
</dbReference>
<keyword evidence="1" id="KW-0175">Coiled coil</keyword>
<evidence type="ECO:0000313" key="3">
    <source>
        <dbReference type="Proteomes" id="UP000719412"/>
    </source>
</evidence>
<keyword evidence="3" id="KW-1185">Reference proteome</keyword>
<dbReference type="AlphaFoldDB" id="A0A8J6HK09"/>
<sequence length="797" mass="92188">MLKEKSSRKRQLFILEYDFKLEHRIRRYNMSARFACGRVLPPDATLHPRVMKPERDRKPPNSSEALAARISSEWLEYFPDWKATIFLPDFTESVWKTPKRETDKRYKAASTDLKNDPARLGCNLCIPHICKSNAKVDEIGIHGLSCSKSSGRFSRHTEINSIINRSLTSIHVNSTLEPNGLFRDDGKRPDGMTLVPWIKGQPLVWDVTVLDTLADSYVLKTSEVSGFAAEMTCKRNQSKYSSSNYIFKGLAFETLAPWCKETIDFINVIGNRLIAESGDSKSKKFLFEWISLAIQRGNAASIRGTFPDSALLSDIFAFCEHFCSPEFLHSTIDPLITPESDPLVGVEAYTFCGNIENEQPQKLQHPHLLLQHQGERGNNGPEQTFPTLQVILEEKNRVIDKLKKQVHNQRIQLEFYIKKEMNSPLMVEFAKTCLPELTDDNMTVALAMNKFYRELGMKSRIMDLYDRVCNIAGRTNCIIQTQEVILNEIISNMRQYMNPSEIKKFLGNFDINTNYIEVFNSLLDTTLSLKRSMNSFRNCCDRLINTEEKRNEIGWAFQKEIVVIIPVEQVYSLPQEERTICNYLVNIQMEKFELENMLKQISKKRKRIEPVVDEIDIIENNLKLLHENFDSLQEDDETDYCVTKMLEKVYAQAMSLLALSREQREKYSKELEQLKEENEKLREIIQHIDSRTATGKCVAADFNDIEKLHNVIKKTISEARKFEKSKTDELKQKSQECETLKKKLSEVVMQKRQLQNLLDTDSSEANEFVLEREITNSRLSYKNQVEKLQTIRSAYSA</sequence>
<feature type="coiled-coil region" evidence="1">
    <location>
        <begin position="723"/>
        <end position="757"/>
    </location>
</feature>
<comment type="caution">
    <text evidence="2">The sequence shown here is derived from an EMBL/GenBank/DDBJ whole genome shotgun (WGS) entry which is preliminary data.</text>
</comment>
<name>A0A8J6HK09_TENMO</name>
<reference evidence="2" key="2">
    <citation type="submission" date="2021-08" db="EMBL/GenBank/DDBJ databases">
        <authorList>
            <person name="Eriksson T."/>
        </authorList>
    </citation>
    <scope>NUCLEOTIDE SEQUENCE</scope>
    <source>
        <strain evidence="2">Stoneville</strain>
        <tissue evidence="2">Whole head</tissue>
    </source>
</reference>
<evidence type="ECO:0000313" key="2">
    <source>
        <dbReference type="EMBL" id="KAH0815013.1"/>
    </source>
</evidence>
<accession>A0A8J6HK09</accession>
<proteinExistence type="predicted"/>
<gene>
    <name evidence="2" type="ORF">GEV33_007778</name>
</gene>
<evidence type="ECO:0000256" key="1">
    <source>
        <dbReference type="SAM" id="Coils"/>
    </source>
</evidence>